<protein>
    <submittedName>
        <fullName evidence="2">DUF2285 domain-containing protein</fullName>
    </submittedName>
</protein>
<evidence type="ECO:0000313" key="2">
    <source>
        <dbReference type="EMBL" id="MDH7638164.1"/>
    </source>
</evidence>
<reference evidence="2" key="1">
    <citation type="submission" date="2023-04" db="EMBL/GenBank/DDBJ databases">
        <title>Sphingomonas sp. MAHUQ-71 isolated from rice field.</title>
        <authorList>
            <person name="Huq M.A."/>
        </authorList>
    </citation>
    <scope>NUCLEOTIDE SEQUENCE</scope>
    <source>
        <strain evidence="2">MAHUQ-71</strain>
    </source>
</reference>
<dbReference type="Proteomes" id="UP001160625">
    <property type="component" value="Unassembled WGS sequence"/>
</dbReference>
<sequence length="171" mass="19233">MLTANVANIHAPASERVDLRLLAPFVTIVIGHNETEHLLFSDGRRFLRIDVIEGTLIGCPSSLSYLLRGLTQLQGPIASLNRLARLVSFGGFHAEKPSPSKRHHRWVLELRVADALAGGADQQEIARALFGPRIADRRWRLDSPSYRRQVQRLVSEARSMLRAPLAMWRRA</sequence>
<evidence type="ECO:0000259" key="1">
    <source>
        <dbReference type="Pfam" id="PF10074"/>
    </source>
</evidence>
<dbReference type="EMBL" id="JARYGZ010000001">
    <property type="protein sequence ID" value="MDH7638164.1"/>
    <property type="molecule type" value="Genomic_DNA"/>
</dbReference>
<dbReference type="InterPro" id="IPR018754">
    <property type="entry name" value="RovC-like_DNA-bd"/>
</dbReference>
<organism evidence="2 3">
    <name type="scientific">Sphingomonas oryzagri</name>
    <dbReference type="NCBI Taxonomy" id="3042314"/>
    <lineage>
        <taxon>Bacteria</taxon>
        <taxon>Pseudomonadati</taxon>
        <taxon>Pseudomonadota</taxon>
        <taxon>Alphaproteobacteria</taxon>
        <taxon>Sphingomonadales</taxon>
        <taxon>Sphingomonadaceae</taxon>
        <taxon>Sphingomonas</taxon>
    </lineage>
</organism>
<dbReference type="RefSeq" id="WP_281043479.1">
    <property type="nucleotide sequence ID" value="NZ_JARYGZ010000001.1"/>
</dbReference>
<proteinExistence type="predicted"/>
<dbReference type="Pfam" id="PF10074">
    <property type="entry name" value="RovC_DNA-bd"/>
    <property type="match status" value="1"/>
</dbReference>
<keyword evidence="3" id="KW-1185">Reference proteome</keyword>
<feature type="domain" description="T6SS Transcription factor RovC-like DNA binding" evidence="1">
    <location>
        <begin position="77"/>
        <end position="162"/>
    </location>
</feature>
<accession>A0ABT6N0A3</accession>
<comment type="caution">
    <text evidence="2">The sequence shown here is derived from an EMBL/GenBank/DDBJ whole genome shotgun (WGS) entry which is preliminary data.</text>
</comment>
<evidence type="ECO:0000313" key="3">
    <source>
        <dbReference type="Proteomes" id="UP001160625"/>
    </source>
</evidence>
<gene>
    <name evidence="2" type="ORF">QGN17_05430</name>
</gene>
<name>A0ABT6N0A3_9SPHN</name>